<name>A0A517VIF9_9PLAN</name>
<evidence type="ECO:0000313" key="2">
    <source>
        <dbReference type="EMBL" id="QDT92788.1"/>
    </source>
</evidence>
<keyword evidence="1" id="KW-1133">Transmembrane helix</keyword>
<sequence length="90" mass="10441">MARILNRARLIIYRAIFYCGITALLLLVGYVLSIGPVYAFMFHHPDVVPIETKWQIISFYSPLYVPCGQDWVSSITVRYIGFCHSPTFYF</sequence>
<keyword evidence="3" id="KW-1185">Reference proteome</keyword>
<feature type="transmembrane region" description="Helical" evidence="1">
    <location>
        <begin position="12"/>
        <end position="32"/>
    </location>
</feature>
<proteinExistence type="predicted"/>
<evidence type="ECO:0000313" key="3">
    <source>
        <dbReference type="Proteomes" id="UP000316855"/>
    </source>
</evidence>
<dbReference type="AlphaFoldDB" id="A0A517VIF9"/>
<dbReference type="KEGG" id="gax:Pan161_44590"/>
<keyword evidence="1" id="KW-0812">Transmembrane</keyword>
<dbReference type="Proteomes" id="UP000316855">
    <property type="component" value="Chromosome"/>
</dbReference>
<protein>
    <submittedName>
        <fullName evidence="2">Uncharacterized protein</fullName>
    </submittedName>
</protein>
<dbReference type="EMBL" id="CP036343">
    <property type="protein sequence ID" value="QDT92788.1"/>
    <property type="molecule type" value="Genomic_DNA"/>
</dbReference>
<reference evidence="2 3" key="1">
    <citation type="submission" date="2019-02" db="EMBL/GenBank/DDBJ databases">
        <title>Deep-cultivation of Planctomycetes and their phenomic and genomic characterization uncovers novel biology.</title>
        <authorList>
            <person name="Wiegand S."/>
            <person name="Jogler M."/>
            <person name="Boedeker C."/>
            <person name="Pinto D."/>
            <person name="Vollmers J."/>
            <person name="Rivas-Marin E."/>
            <person name="Kohn T."/>
            <person name="Peeters S.H."/>
            <person name="Heuer A."/>
            <person name="Rast P."/>
            <person name="Oberbeckmann S."/>
            <person name="Bunk B."/>
            <person name="Jeske O."/>
            <person name="Meyerdierks A."/>
            <person name="Storesund J.E."/>
            <person name="Kallscheuer N."/>
            <person name="Luecker S."/>
            <person name="Lage O.M."/>
            <person name="Pohl T."/>
            <person name="Merkel B.J."/>
            <person name="Hornburger P."/>
            <person name="Mueller R.-W."/>
            <person name="Bruemmer F."/>
            <person name="Labrenz M."/>
            <person name="Spormann A.M."/>
            <person name="Op den Camp H."/>
            <person name="Overmann J."/>
            <person name="Amann R."/>
            <person name="Jetten M.S.M."/>
            <person name="Mascher T."/>
            <person name="Medema M.H."/>
            <person name="Devos D.P."/>
            <person name="Kaster A.-K."/>
            <person name="Ovreas L."/>
            <person name="Rohde M."/>
            <person name="Galperin M.Y."/>
            <person name="Jogler C."/>
        </authorList>
    </citation>
    <scope>NUCLEOTIDE SEQUENCE [LARGE SCALE GENOMIC DNA]</scope>
    <source>
        <strain evidence="2 3">Pan161</strain>
    </source>
</reference>
<accession>A0A517VIF9</accession>
<evidence type="ECO:0000256" key="1">
    <source>
        <dbReference type="SAM" id="Phobius"/>
    </source>
</evidence>
<gene>
    <name evidence="2" type="ORF">Pan161_44590</name>
</gene>
<organism evidence="2 3">
    <name type="scientific">Gimesia algae</name>
    <dbReference type="NCBI Taxonomy" id="2527971"/>
    <lineage>
        <taxon>Bacteria</taxon>
        <taxon>Pseudomonadati</taxon>
        <taxon>Planctomycetota</taxon>
        <taxon>Planctomycetia</taxon>
        <taxon>Planctomycetales</taxon>
        <taxon>Planctomycetaceae</taxon>
        <taxon>Gimesia</taxon>
    </lineage>
</organism>
<keyword evidence="1" id="KW-0472">Membrane</keyword>